<dbReference type="GO" id="GO:0006508">
    <property type="term" value="P:proteolysis"/>
    <property type="evidence" value="ECO:0007669"/>
    <property type="project" value="UniProtKB-KW"/>
</dbReference>
<dbReference type="GO" id="GO:0004198">
    <property type="term" value="F:calcium-dependent cysteine-type endopeptidase activity"/>
    <property type="evidence" value="ECO:0007669"/>
    <property type="project" value="InterPro"/>
</dbReference>
<dbReference type="PROSITE" id="PS50203">
    <property type="entry name" value="CALPAIN_CAT"/>
    <property type="match status" value="1"/>
</dbReference>
<sequence>MVRKNVSLADRDGLLAFPAPPGPAPGDPAPLVHWDFHTFNDTHLPPPSDEYKYVPVSCPLFKYEPDFEDVKQGDIGDCYLLSAINSMIRVKNANFFYEMIGVAADRLHVHVRFYVENAGAIVPVIVQVQRTILKKVNGDHVVDLQHHSAVWPYFVEKAYAFFRAYYLQPLLRQVQIKIPDPTKPQPALPPWPFDRATRPAPDPGHRYFVNYVEALKGGNCGRAYQHLTGEKTEDATADIEVPGPNGTVWMDMRDYRGALLRCVLDESLENPFAETWDATFDRFIGVLGRTVSGLTTSLAVPAVPVNDIVVRAAIKQHIADTRKANHSVVVDLIGMLDKKKKLMREVRSTDVRPFLARMVRMPVSLAASEMEDIDFGTLLLEFVRKSFPGKRGTGEYTDYHEALFTRLTAACTAQPPRAAFASTRNVLYILDLLDLGLDIYVTESQRKGLVPGHAYEISGTSKTTVRSAKGYVDLRFVLLRNPWGRYVRSYKIKFENVDGVDVVKSISANEGAEFADPPEDSLSILAAQGMGLMEMAEQMQALASQQVRRSPVFPVELSDITKFFDRVQLGV</sequence>
<dbReference type="Pfam" id="PF00648">
    <property type="entry name" value="Peptidase_C2"/>
    <property type="match status" value="1"/>
</dbReference>
<dbReference type="InterPro" id="IPR022684">
    <property type="entry name" value="Calpain_cysteine_protease"/>
</dbReference>
<dbReference type="RefSeq" id="WP_244375392.1">
    <property type="nucleotide sequence ID" value="NZ_CP083239.1"/>
</dbReference>
<feature type="active site" evidence="5">
    <location>
        <position position="481"/>
    </location>
</feature>
<dbReference type="EMBL" id="CP083239">
    <property type="protein sequence ID" value="UOK69467.1"/>
    <property type="molecule type" value="Genomic_DNA"/>
</dbReference>
<keyword evidence="2 5" id="KW-0645">Protease</keyword>
<feature type="active site" evidence="5">
    <location>
        <position position="453"/>
    </location>
</feature>
<proteinExistence type="inferred from homology"/>
<evidence type="ECO:0000256" key="5">
    <source>
        <dbReference type="PROSITE-ProRule" id="PRU00239"/>
    </source>
</evidence>
<keyword evidence="3 5" id="KW-0378">Hydrolase</keyword>
<evidence type="ECO:0000256" key="1">
    <source>
        <dbReference type="ARBA" id="ARBA00007623"/>
    </source>
</evidence>
<gene>
    <name evidence="7" type="ORF">K9D25_11925</name>
</gene>
<evidence type="ECO:0000256" key="3">
    <source>
        <dbReference type="ARBA" id="ARBA00022801"/>
    </source>
</evidence>
<comment type="similarity">
    <text evidence="1">Belongs to the peptidase C2 family.</text>
</comment>
<dbReference type="KEGG" id="apol:K9D25_11925"/>
<evidence type="ECO:0000256" key="4">
    <source>
        <dbReference type="ARBA" id="ARBA00022807"/>
    </source>
</evidence>
<keyword evidence="4 5" id="KW-0788">Thiol protease</keyword>
<feature type="active site" evidence="5">
    <location>
        <position position="78"/>
    </location>
</feature>
<dbReference type="Gene3D" id="3.90.70.10">
    <property type="entry name" value="Cysteine proteinases"/>
    <property type="match status" value="1"/>
</dbReference>
<dbReference type="SUPFAM" id="SSF54001">
    <property type="entry name" value="Cysteine proteinases"/>
    <property type="match status" value="1"/>
</dbReference>
<evidence type="ECO:0000313" key="7">
    <source>
        <dbReference type="EMBL" id="UOK69467.1"/>
    </source>
</evidence>
<accession>A0A9E6ZSX2</accession>
<evidence type="ECO:0000259" key="6">
    <source>
        <dbReference type="PROSITE" id="PS50203"/>
    </source>
</evidence>
<evidence type="ECO:0000256" key="2">
    <source>
        <dbReference type="ARBA" id="ARBA00022670"/>
    </source>
</evidence>
<dbReference type="AlphaFoldDB" id="A0A9E6ZSX2"/>
<dbReference type="PANTHER" id="PTHR10183">
    <property type="entry name" value="CALPAIN"/>
    <property type="match status" value="1"/>
</dbReference>
<feature type="domain" description="Calpain catalytic" evidence="6">
    <location>
        <begin position="69"/>
        <end position="571"/>
    </location>
</feature>
<name>A0A9E6ZSX2_9HYPH</name>
<evidence type="ECO:0000313" key="8">
    <source>
        <dbReference type="Proteomes" id="UP000831684"/>
    </source>
</evidence>
<reference evidence="7" key="1">
    <citation type="submission" date="2021-09" db="EMBL/GenBank/DDBJ databases">
        <title>Network and meta-omics reveal the key degrader and cooperation patterns in an efficient 1,4-dioxane-degrading microbial community.</title>
        <authorList>
            <person name="Dai C."/>
        </authorList>
    </citation>
    <scope>NUCLEOTIDE SEQUENCE</scope>
    <source>
        <strain evidence="7">ZM13</strain>
    </source>
</reference>
<dbReference type="Proteomes" id="UP000831684">
    <property type="component" value="Chromosome"/>
</dbReference>
<organism evidence="7 8">
    <name type="scientific">Ancylobacter polymorphus</name>
    <dbReference type="NCBI Taxonomy" id="223390"/>
    <lineage>
        <taxon>Bacteria</taxon>
        <taxon>Pseudomonadati</taxon>
        <taxon>Pseudomonadota</taxon>
        <taxon>Alphaproteobacteria</taxon>
        <taxon>Hyphomicrobiales</taxon>
        <taxon>Xanthobacteraceae</taxon>
        <taxon>Ancylobacter</taxon>
    </lineage>
</organism>
<dbReference type="PANTHER" id="PTHR10183:SF379">
    <property type="entry name" value="CALPAIN-5"/>
    <property type="match status" value="1"/>
</dbReference>
<dbReference type="InterPro" id="IPR001300">
    <property type="entry name" value="Peptidase_C2_calpain_cat"/>
</dbReference>
<dbReference type="InterPro" id="IPR038765">
    <property type="entry name" value="Papain-like_cys_pep_sf"/>
</dbReference>
<protein>
    <submittedName>
        <fullName evidence="7">C2 family cysteine protease</fullName>
    </submittedName>
</protein>